<dbReference type="PANTHER" id="PTHR28008:SF1">
    <property type="entry name" value="DOMAIN PROTEIN, PUTATIVE (AFU_ORTHOLOGUE AFUA_3G10980)-RELATED"/>
    <property type="match status" value="1"/>
</dbReference>
<feature type="transmembrane region" description="Helical" evidence="2">
    <location>
        <begin position="60"/>
        <end position="82"/>
    </location>
</feature>
<gene>
    <name evidence="4" type="ORF">GOMPHAMPRED_007930</name>
</gene>
<dbReference type="PANTHER" id="PTHR28008">
    <property type="entry name" value="DOMAIN PROTEIN, PUTATIVE (AFU_ORTHOLOGUE AFUA_3G10980)-RELATED"/>
    <property type="match status" value="1"/>
</dbReference>
<comment type="caution">
    <text evidence="4">The sequence shown here is derived from an EMBL/GenBank/DDBJ whole genome shotgun (WGS) entry which is preliminary data.</text>
</comment>
<accession>A0A8H3EXK9</accession>
<dbReference type="NCBIfam" id="NF037970">
    <property type="entry name" value="vanZ_1"/>
    <property type="match status" value="1"/>
</dbReference>
<sequence>MIRLRYPFAGAFAALVLISAYLGLGPNSISAVDDKVLHFVAFFLLTLTLYWALDLPRRFLLKIVLGAMLALSVGSEVVQHLIPSNDRHFDAVDIAFNVVGSMAALALCNWYNKRMLERRRRKKYGIVPAGDDVGDVELNAADFNADEQELGIVGEEDEDEGEAWDAMDSGPAPGSSEVENGTVDVKKT</sequence>
<evidence type="ECO:0000256" key="1">
    <source>
        <dbReference type="SAM" id="MobiDB-lite"/>
    </source>
</evidence>
<proteinExistence type="predicted"/>
<feature type="transmembrane region" description="Helical" evidence="2">
    <location>
        <begin position="94"/>
        <end position="112"/>
    </location>
</feature>
<feature type="domain" description="VanZ-like" evidence="3">
    <location>
        <begin position="35"/>
        <end position="110"/>
    </location>
</feature>
<evidence type="ECO:0000313" key="4">
    <source>
        <dbReference type="EMBL" id="CAF9913470.1"/>
    </source>
</evidence>
<keyword evidence="2" id="KW-0472">Membrane</keyword>
<organism evidence="4 5">
    <name type="scientific">Gomphillus americanus</name>
    <dbReference type="NCBI Taxonomy" id="1940652"/>
    <lineage>
        <taxon>Eukaryota</taxon>
        <taxon>Fungi</taxon>
        <taxon>Dikarya</taxon>
        <taxon>Ascomycota</taxon>
        <taxon>Pezizomycotina</taxon>
        <taxon>Lecanoromycetes</taxon>
        <taxon>OSLEUM clade</taxon>
        <taxon>Ostropomycetidae</taxon>
        <taxon>Ostropales</taxon>
        <taxon>Graphidaceae</taxon>
        <taxon>Gomphilloideae</taxon>
        <taxon>Gomphillus</taxon>
    </lineage>
</organism>
<dbReference type="InterPro" id="IPR006976">
    <property type="entry name" value="VanZ-like"/>
</dbReference>
<keyword evidence="2" id="KW-0812">Transmembrane</keyword>
<dbReference type="OrthoDB" id="63581at2759"/>
<feature type="transmembrane region" description="Helical" evidence="2">
    <location>
        <begin position="36"/>
        <end position="53"/>
    </location>
</feature>
<reference evidence="4" key="1">
    <citation type="submission" date="2021-03" db="EMBL/GenBank/DDBJ databases">
        <authorList>
            <person name="Tagirdzhanova G."/>
        </authorList>
    </citation>
    <scope>NUCLEOTIDE SEQUENCE</scope>
</reference>
<feature type="compositionally biased region" description="Acidic residues" evidence="1">
    <location>
        <begin position="149"/>
        <end position="165"/>
    </location>
</feature>
<keyword evidence="5" id="KW-1185">Reference proteome</keyword>
<feature type="transmembrane region" description="Helical" evidence="2">
    <location>
        <begin position="7"/>
        <end position="24"/>
    </location>
</feature>
<dbReference type="Proteomes" id="UP000664169">
    <property type="component" value="Unassembled WGS sequence"/>
</dbReference>
<dbReference type="EMBL" id="CAJPDQ010000008">
    <property type="protein sequence ID" value="CAF9913470.1"/>
    <property type="molecule type" value="Genomic_DNA"/>
</dbReference>
<evidence type="ECO:0000313" key="5">
    <source>
        <dbReference type="Proteomes" id="UP000664169"/>
    </source>
</evidence>
<dbReference type="AlphaFoldDB" id="A0A8H3EXK9"/>
<protein>
    <recommendedName>
        <fullName evidence="3">VanZ-like domain-containing protein</fullName>
    </recommendedName>
</protein>
<feature type="region of interest" description="Disordered" evidence="1">
    <location>
        <begin position="149"/>
        <end position="188"/>
    </location>
</feature>
<name>A0A8H3EXK9_9LECA</name>
<evidence type="ECO:0000259" key="3">
    <source>
        <dbReference type="Pfam" id="PF04892"/>
    </source>
</evidence>
<dbReference type="Pfam" id="PF04892">
    <property type="entry name" value="VanZ"/>
    <property type="match status" value="1"/>
</dbReference>
<evidence type="ECO:0000256" key="2">
    <source>
        <dbReference type="SAM" id="Phobius"/>
    </source>
</evidence>
<keyword evidence="2" id="KW-1133">Transmembrane helix</keyword>